<dbReference type="OrthoDB" id="9799891at2"/>
<evidence type="ECO:0000313" key="1">
    <source>
        <dbReference type="EMBL" id="TQL56675.1"/>
    </source>
</evidence>
<dbReference type="InterPro" id="IPR011747">
    <property type="entry name" value="CHP02241"/>
</dbReference>
<name>A0A542Z8N6_RARFA</name>
<dbReference type="AlphaFoldDB" id="A0A542Z8N6"/>
<comment type="caution">
    <text evidence="1">The sequence shown here is derived from an EMBL/GenBank/DDBJ whole genome shotgun (WGS) entry which is preliminary data.</text>
</comment>
<dbReference type="Pfam" id="PF06841">
    <property type="entry name" value="Phage_T4_gp19"/>
    <property type="match status" value="1"/>
</dbReference>
<dbReference type="RefSeq" id="WP_142122352.1">
    <property type="nucleotide sequence ID" value="NZ_BAAASV010000002.1"/>
</dbReference>
<reference evidence="1 2" key="1">
    <citation type="submission" date="2019-06" db="EMBL/GenBank/DDBJ databases">
        <title>Sequencing the genomes of 1000 actinobacteria strains.</title>
        <authorList>
            <person name="Klenk H.-P."/>
        </authorList>
    </citation>
    <scope>NUCLEOTIDE SEQUENCE [LARGE SCALE GENOMIC DNA]</scope>
    <source>
        <strain evidence="1 2">DSM 4813</strain>
    </source>
</reference>
<evidence type="ECO:0000313" key="2">
    <source>
        <dbReference type="Proteomes" id="UP000315389"/>
    </source>
</evidence>
<dbReference type="InterPro" id="IPR010667">
    <property type="entry name" value="Phage_T4_Gp19"/>
</dbReference>
<proteinExistence type="predicted"/>
<organism evidence="1 2">
    <name type="scientific">Rarobacter faecitabidus</name>
    <dbReference type="NCBI Taxonomy" id="13243"/>
    <lineage>
        <taxon>Bacteria</taxon>
        <taxon>Bacillati</taxon>
        <taxon>Actinomycetota</taxon>
        <taxon>Actinomycetes</taxon>
        <taxon>Micrococcales</taxon>
        <taxon>Rarobacteraceae</taxon>
        <taxon>Rarobacter</taxon>
    </lineage>
</organism>
<dbReference type="PANTHER" id="PTHR38009">
    <property type="entry name" value="CONSERVED HYPOTHETICAL PHAGE TAIL PROTEIN"/>
    <property type="match status" value="1"/>
</dbReference>
<protein>
    <submittedName>
        <fullName evidence="1">Phage tail-like protein</fullName>
    </submittedName>
</protein>
<dbReference type="PANTHER" id="PTHR38009:SF1">
    <property type="entry name" value="CONSERVED HYPOTHETICAL PHAGE TAIL PROTEIN"/>
    <property type="match status" value="1"/>
</dbReference>
<keyword evidence="2" id="KW-1185">Reference proteome</keyword>
<dbReference type="EMBL" id="VFOS01000006">
    <property type="protein sequence ID" value="TQL56675.1"/>
    <property type="molecule type" value="Genomic_DNA"/>
</dbReference>
<dbReference type="Proteomes" id="UP000315389">
    <property type="component" value="Unassembled WGS sequence"/>
</dbReference>
<dbReference type="GO" id="GO:0005198">
    <property type="term" value="F:structural molecule activity"/>
    <property type="evidence" value="ECO:0007669"/>
    <property type="project" value="InterPro"/>
</dbReference>
<gene>
    <name evidence="1" type="ORF">FB461_2398</name>
</gene>
<accession>A0A542Z8N6</accession>
<sequence length="155" mass="17342">MPETQLLGGEPSNASQFIFEVDGVTIGVFREVSGLELTVGVEEYAEGGENGYVHRFPGRMRWPNIVLRRGLIESDALFDWVSKSAGEGFAANDNKLTRTTGAVTVVNWQGQRLRTWQFNDVFAVRWTGPQLNVDSEQMLEESLEIAHHGFKSRTP</sequence>
<dbReference type="NCBIfam" id="TIGR02241">
    <property type="entry name" value="conserved hypothetical phage tail region protein"/>
    <property type="match status" value="1"/>
</dbReference>